<proteinExistence type="predicted"/>
<gene>
    <name evidence="1" type="ORF">QCA50_006948</name>
</gene>
<organism evidence="1 2">
    <name type="scientific">Cerrena zonata</name>
    <dbReference type="NCBI Taxonomy" id="2478898"/>
    <lineage>
        <taxon>Eukaryota</taxon>
        <taxon>Fungi</taxon>
        <taxon>Dikarya</taxon>
        <taxon>Basidiomycota</taxon>
        <taxon>Agaricomycotina</taxon>
        <taxon>Agaricomycetes</taxon>
        <taxon>Polyporales</taxon>
        <taxon>Cerrenaceae</taxon>
        <taxon>Cerrena</taxon>
    </lineage>
</organism>
<evidence type="ECO:0000313" key="2">
    <source>
        <dbReference type="Proteomes" id="UP001385951"/>
    </source>
</evidence>
<comment type="caution">
    <text evidence="1">The sequence shown here is derived from an EMBL/GenBank/DDBJ whole genome shotgun (WGS) entry which is preliminary data.</text>
</comment>
<name>A0AAW0GCY7_9APHY</name>
<dbReference type="Proteomes" id="UP001385951">
    <property type="component" value="Unassembled WGS sequence"/>
</dbReference>
<protein>
    <submittedName>
        <fullName evidence="1">Uncharacterized protein</fullName>
    </submittedName>
</protein>
<evidence type="ECO:0000313" key="1">
    <source>
        <dbReference type="EMBL" id="KAK7690292.1"/>
    </source>
</evidence>
<keyword evidence="2" id="KW-1185">Reference proteome</keyword>
<sequence length="196" mass="22581">MQVNKRNLLYRIQWNTPPSLGPMSYSPDGHIVYYKTGTVQDMSTQTGYSKLWEDPEESLTLHLKYFPLPNGLQQENGIFYISWVNQQASSRQLRLSIDNKGAYSYRGAITQRCEAPEYSIIGHLGSYSLKEREIWEAIAKSVEVTRGMTSLGWMMELLNKAIAVGLLTKDKRQNLLLSINDDMIWRGMFFGFFFCV</sequence>
<dbReference type="AlphaFoldDB" id="A0AAW0GCY7"/>
<dbReference type="EMBL" id="JASBNA010000007">
    <property type="protein sequence ID" value="KAK7690292.1"/>
    <property type="molecule type" value="Genomic_DNA"/>
</dbReference>
<reference evidence="1 2" key="1">
    <citation type="submission" date="2022-09" db="EMBL/GenBank/DDBJ databases">
        <authorList>
            <person name="Palmer J.M."/>
        </authorList>
    </citation>
    <scope>NUCLEOTIDE SEQUENCE [LARGE SCALE GENOMIC DNA]</scope>
    <source>
        <strain evidence="1 2">DSM 7382</strain>
    </source>
</reference>
<accession>A0AAW0GCY7</accession>